<evidence type="ECO:0000256" key="1">
    <source>
        <dbReference type="ARBA" id="ARBA00004141"/>
    </source>
</evidence>
<dbReference type="Pfam" id="PF00005">
    <property type="entry name" value="ABC_tran"/>
    <property type="match status" value="1"/>
</dbReference>
<keyword evidence="3 9" id="KW-0812">Transmembrane</keyword>
<feature type="transmembrane region" description="Helical" evidence="9">
    <location>
        <begin position="534"/>
        <end position="556"/>
    </location>
</feature>
<evidence type="ECO:0000256" key="8">
    <source>
        <dbReference type="SAM" id="MobiDB-lite"/>
    </source>
</evidence>
<dbReference type="GO" id="GO:0016887">
    <property type="term" value="F:ATP hydrolysis activity"/>
    <property type="evidence" value="ECO:0007669"/>
    <property type="project" value="InterPro"/>
</dbReference>
<dbReference type="GO" id="GO:0005524">
    <property type="term" value="F:ATP binding"/>
    <property type="evidence" value="ECO:0007669"/>
    <property type="project" value="UniProtKB-KW"/>
</dbReference>
<organism evidence="11 12">
    <name type="scientific">Canavalia gladiata</name>
    <name type="common">Sword bean</name>
    <name type="synonym">Dolichos gladiatus</name>
    <dbReference type="NCBI Taxonomy" id="3824"/>
    <lineage>
        <taxon>Eukaryota</taxon>
        <taxon>Viridiplantae</taxon>
        <taxon>Streptophyta</taxon>
        <taxon>Embryophyta</taxon>
        <taxon>Tracheophyta</taxon>
        <taxon>Spermatophyta</taxon>
        <taxon>Magnoliopsida</taxon>
        <taxon>eudicotyledons</taxon>
        <taxon>Gunneridae</taxon>
        <taxon>Pentapetalae</taxon>
        <taxon>rosids</taxon>
        <taxon>fabids</taxon>
        <taxon>Fabales</taxon>
        <taxon>Fabaceae</taxon>
        <taxon>Papilionoideae</taxon>
        <taxon>50 kb inversion clade</taxon>
        <taxon>NPAAA clade</taxon>
        <taxon>indigoferoid/millettioid clade</taxon>
        <taxon>Phaseoleae</taxon>
        <taxon>Canavalia</taxon>
    </lineage>
</organism>
<keyword evidence="6 9" id="KW-1133">Transmembrane helix</keyword>
<evidence type="ECO:0000256" key="4">
    <source>
        <dbReference type="ARBA" id="ARBA00022741"/>
    </source>
</evidence>
<dbReference type="EMBL" id="JAYMYQ010000011">
    <property type="protein sequence ID" value="KAK7304905.1"/>
    <property type="molecule type" value="Genomic_DNA"/>
</dbReference>
<evidence type="ECO:0000256" key="3">
    <source>
        <dbReference type="ARBA" id="ARBA00022692"/>
    </source>
</evidence>
<feature type="compositionally biased region" description="Low complexity" evidence="8">
    <location>
        <begin position="24"/>
        <end position="39"/>
    </location>
</feature>
<dbReference type="InterPro" id="IPR003439">
    <property type="entry name" value="ABC_transporter-like_ATP-bd"/>
</dbReference>
<keyword evidence="7 9" id="KW-0472">Membrane</keyword>
<evidence type="ECO:0000256" key="7">
    <source>
        <dbReference type="ARBA" id="ARBA00023136"/>
    </source>
</evidence>
<evidence type="ECO:0000259" key="10">
    <source>
        <dbReference type="PROSITE" id="PS50893"/>
    </source>
</evidence>
<sequence>MATCLKPPRLSSNEDDSVILFSTSNSPEESISPSSSFYHSPPPAPHHFRTAHKLSVRNLSYTLHPHKTTLFSFCHLTQKPKPVSILNSVSFVARSSEIVAVVGPSGTGKSTLLRIIAGRVKEKDFDPKSVSINDQPMTNPAQLRKICGFVAQEDNLLPMLTVKETLLFSAKFRLKEMTPKDRELRVESLLQELGLFHVADSFVGDDQNRGISGGERKRVSIGVDMIHNPPILLLDEPTSGLDSTSALQVIELLSTMVKAKQRTVILSIHQPSYRILQYVSKFLILSHGSVVHNGSLELLEETISKLGFQIPTQLNALEFSMEIIHRLEDSSSKYDTCLIEEKEPFPNPMWPEEENGGIQSQHNKESFGSLCYINLIEIMFLCSRFWKIIYRTKQLFLARTMQALVGGFGLGSVYIKVRTDEGGVAERLGLFAFSLSFLLSSTVEALPIYLQERSVLMKEASRGAYRISSYMIANTFVFLPFLFVVSILFAVPVYWLVGLNPSLSAFTFFTFVVWLIVLMASSLVLFLSAVSPDFISGNSLICTVLGAFFLFSGYFIPKESIPKYWLFMYYVSLYRYPLDALLTNEYWNVRNECFSHHQTEGSSQCLITGFDVLKSRGLEKDHRWMNVGIMLGFFVLYRVFCWIILARKASKTTI</sequence>
<comment type="caution">
    <text evidence="11">The sequence shown here is derived from an EMBL/GenBank/DDBJ whole genome shotgun (WGS) entry which is preliminary data.</text>
</comment>
<dbReference type="FunFam" id="3.40.50.300:FF:001409">
    <property type="entry name" value="ABC transporter G family member 23"/>
    <property type="match status" value="1"/>
</dbReference>
<dbReference type="Gene3D" id="3.40.50.300">
    <property type="entry name" value="P-loop containing nucleotide triphosphate hydrolases"/>
    <property type="match status" value="1"/>
</dbReference>
<dbReference type="PANTHER" id="PTHR48041:SF51">
    <property type="entry name" value="ABC TRANSPORTER G FAMILY MEMBER 23"/>
    <property type="match status" value="1"/>
</dbReference>
<keyword evidence="12" id="KW-1185">Reference proteome</keyword>
<dbReference type="GO" id="GO:0016020">
    <property type="term" value="C:membrane"/>
    <property type="evidence" value="ECO:0007669"/>
    <property type="project" value="UniProtKB-SubCell"/>
</dbReference>
<feature type="transmembrane region" description="Helical" evidence="9">
    <location>
        <begin position="471"/>
        <end position="497"/>
    </location>
</feature>
<proteinExistence type="predicted"/>
<evidence type="ECO:0000256" key="9">
    <source>
        <dbReference type="SAM" id="Phobius"/>
    </source>
</evidence>
<dbReference type="InterPro" id="IPR050352">
    <property type="entry name" value="ABCG_transporters"/>
</dbReference>
<feature type="transmembrane region" description="Helical" evidence="9">
    <location>
        <begin position="398"/>
        <end position="417"/>
    </location>
</feature>
<feature type="transmembrane region" description="Helical" evidence="9">
    <location>
        <begin position="624"/>
        <end position="645"/>
    </location>
</feature>
<evidence type="ECO:0000256" key="2">
    <source>
        <dbReference type="ARBA" id="ARBA00022448"/>
    </source>
</evidence>
<evidence type="ECO:0000313" key="12">
    <source>
        <dbReference type="Proteomes" id="UP001367508"/>
    </source>
</evidence>
<name>A0AAN9JSY7_CANGL</name>
<feature type="domain" description="ABC transporter" evidence="10">
    <location>
        <begin position="54"/>
        <end position="312"/>
    </location>
</feature>
<feature type="transmembrane region" description="Helical" evidence="9">
    <location>
        <begin position="367"/>
        <end position="386"/>
    </location>
</feature>
<dbReference type="InterPro" id="IPR013525">
    <property type="entry name" value="ABC2_TM"/>
</dbReference>
<dbReference type="Proteomes" id="UP001367508">
    <property type="component" value="Unassembled WGS sequence"/>
</dbReference>
<accession>A0AAN9JSY7</accession>
<dbReference type="GO" id="GO:0140359">
    <property type="term" value="F:ABC-type transporter activity"/>
    <property type="evidence" value="ECO:0007669"/>
    <property type="project" value="InterPro"/>
</dbReference>
<keyword evidence="2" id="KW-0813">Transport</keyword>
<evidence type="ECO:0000256" key="6">
    <source>
        <dbReference type="ARBA" id="ARBA00022989"/>
    </source>
</evidence>
<gene>
    <name evidence="11" type="ORF">VNO77_42799</name>
</gene>
<feature type="transmembrane region" description="Helical" evidence="9">
    <location>
        <begin position="429"/>
        <end position="450"/>
    </location>
</feature>
<evidence type="ECO:0000313" key="11">
    <source>
        <dbReference type="EMBL" id="KAK7304905.1"/>
    </source>
</evidence>
<feature type="region of interest" description="Disordered" evidence="8">
    <location>
        <begin position="24"/>
        <end position="43"/>
    </location>
</feature>
<comment type="subcellular location">
    <subcellularLocation>
        <location evidence="1">Membrane</location>
        <topology evidence="1">Multi-pass membrane protein</topology>
    </subcellularLocation>
</comment>
<dbReference type="Pfam" id="PF01061">
    <property type="entry name" value="ABC2_membrane"/>
    <property type="match status" value="1"/>
</dbReference>
<dbReference type="PROSITE" id="PS50893">
    <property type="entry name" value="ABC_TRANSPORTER_2"/>
    <property type="match status" value="1"/>
</dbReference>
<keyword evidence="5" id="KW-0067">ATP-binding</keyword>
<dbReference type="InterPro" id="IPR017871">
    <property type="entry name" value="ABC_transporter-like_CS"/>
</dbReference>
<keyword evidence="4" id="KW-0547">Nucleotide-binding</keyword>
<dbReference type="SUPFAM" id="SSF52540">
    <property type="entry name" value="P-loop containing nucleoside triphosphate hydrolases"/>
    <property type="match status" value="1"/>
</dbReference>
<dbReference type="PROSITE" id="PS00211">
    <property type="entry name" value="ABC_TRANSPORTER_1"/>
    <property type="match status" value="1"/>
</dbReference>
<reference evidence="11 12" key="1">
    <citation type="submission" date="2024-01" db="EMBL/GenBank/DDBJ databases">
        <title>The genomes of 5 underutilized Papilionoideae crops provide insights into root nodulation and disease resistanc.</title>
        <authorList>
            <person name="Jiang F."/>
        </authorList>
    </citation>
    <scope>NUCLEOTIDE SEQUENCE [LARGE SCALE GENOMIC DNA]</scope>
    <source>
        <strain evidence="11">LVBAO_FW01</strain>
        <tissue evidence="11">Leaves</tissue>
    </source>
</reference>
<dbReference type="SMART" id="SM00382">
    <property type="entry name" value="AAA"/>
    <property type="match status" value="1"/>
</dbReference>
<dbReference type="InterPro" id="IPR027417">
    <property type="entry name" value="P-loop_NTPase"/>
</dbReference>
<dbReference type="AlphaFoldDB" id="A0AAN9JSY7"/>
<evidence type="ECO:0000256" key="5">
    <source>
        <dbReference type="ARBA" id="ARBA00022840"/>
    </source>
</evidence>
<dbReference type="InterPro" id="IPR003593">
    <property type="entry name" value="AAA+_ATPase"/>
</dbReference>
<feature type="transmembrane region" description="Helical" evidence="9">
    <location>
        <begin position="503"/>
        <end position="527"/>
    </location>
</feature>
<dbReference type="PANTHER" id="PTHR48041">
    <property type="entry name" value="ABC TRANSPORTER G FAMILY MEMBER 28"/>
    <property type="match status" value="1"/>
</dbReference>
<protein>
    <recommendedName>
        <fullName evidence="10">ABC transporter domain-containing protein</fullName>
    </recommendedName>
</protein>